<comment type="caution">
    <text evidence="1">The sequence shown here is derived from an EMBL/GenBank/DDBJ whole genome shotgun (WGS) entry which is preliminary data.</text>
</comment>
<proteinExistence type="predicted"/>
<evidence type="ECO:0000313" key="1">
    <source>
        <dbReference type="EMBL" id="CAD5220190.1"/>
    </source>
</evidence>
<keyword evidence="2" id="KW-1185">Reference proteome</keyword>
<name>A0A811KWJ7_9BILA</name>
<dbReference type="EMBL" id="CAJFDH010000004">
    <property type="protein sequence ID" value="CAD5220190.1"/>
    <property type="molecule type" value="Genomic_DNA"/>
</dbReference>
<reference evidence="1" key="1">
    <citation type="submission" date="2020-09" db="EMBL/GenBank/DDBJ databases">
        <authorList>
            <person name="Kikuchi T."/>
        </authorList>
    </citation>
    <scope>NUCLEOTIDE SEQUENCE</scope>
    <source>
        <strain evidence="1">SH1</strain>
    </source>
</reference>
<protein>
    <submittedName>
        <fullName evidence="1">Uncharacterized protein</fullName>
    </submittedName>
</protein>
<dbReference type="Proteomes" id="UP000614601">
    <property type="component" value="Unassembled WGS sequence"/>
</dbReference>
<gene>
    <name evidence="1" type="ORF">BOKJ2_LOCUS8820</name>
</gene>
<accession>A0A811KWJ7</accession>
<dbReference type="AlphaFoldDB" id="A0A811KWJ7"/>
<sequence>MCSGKRRNKTSQIVADRFVFQDSDKKVADSNVAESFEDFCSATSNQLTKSSQESIANCRTVDPRIFESDNKASSCQTAQCKTCDALAIYGKRQAMTAL</sequence>
<organism evidence="1 2">
    <name type="scientific">Bursaphelenchus okinawaensis</name>
    <dbReference type="NCBI Taxonomy" id="465554"/>
    <lineage>
        <taxon>Eukaryota</taxon>
        <taxon>Metazoa</taxon>
        <taxon>Ecdysozoa</taxon>
        <taxon>Nematoda</taxon>
        <taxon>Chromadorea</taxon>
        <taxon>Rhabditida</taxon>
        <taxon>Tylenchina</taxon>
        <taxon>Tylenchomorpha</taxon>
        <taxon>Aphelenchoidea</taxon>
        <taxon>Aphelenchoididae</taxon>
        <taxon>Bursaphelenchus</taxon>
    </lineage>
</organism>
<dbReference type="EMBL" id="CAJFCW020000004">
    <property type="protein sequence ID" value="CAG9113327.1"/>
    <property type="molecule type" value="Genomic_DNA"/>
</dbReference>
<dbReference type="Proteomes" id="UP000783686">
    <property type="component" value="Unassembled WGS sequence"/>
</dbReference>
<evidence type="ECO:0000313" key="2">
    <source>
        <dbReference type="Proteomes" id="UP000614601"/>
    </source>
</evidence>